<dbReference type="Proteomes" id="UP001056120">
    <property type="component" value="Linkage Group LG13"/>
</dbReference>
<keyword evidence="2" id="KW-1185">Reference proteome</keyword>
<comment type="caution">
    <text evidence="1">The sequence shown here is derived from an EMBL/GenBank/DDBJ whole genome shotgun (WGS) entry which is preliminary data.</text>
</comment>
<proteinExistence type="predicted"/>
<accession>A0ACB9GWF3</accession>
<dbReference type="EMBL" id="CM042030">
    <property type="protein sequence ID" value="KAI3787435.1"/>
    <property type="molecule type" value="Genomic_DNA"/>
</dbReference>
<protein>
    <submittedName>
        <fullName evidence="1">Uncharacterized protein</fullName>
    </submittedName>
</protein>
<evidence type="ECO:0000313" key="1">
    <source>
        <dbReference type="EMBL" id="KAI3787435.1"/>
    </source>
</evidence>
<gene>
    <name evidence="1" type="ORF">L1987_41898</name>
</gene>
<name>A0ACB9GWF3_9ASTR</name>
<sequence length="508" mass="57996">MSQRSDFKPSVESFASLLRILINNRLFNSAEKIRISMVKACVTDDDARFVLGFLRKMNVDDVSEEFKFKLSVRCYNTLLMCLSRFLMIDDMKCVFLEMLDDEVMPNIYTYNSMVNGYCKLGEVDVAGFALIQALCSRGSVEEAHELVNSLKVKGLKVNEVLYTTLIDGYFQIGKADTGLTLFNKMLINDCLPNSWTYNVLIHGLCKEDKIQEASIFIGKMIKVGFKPEITTFTILIEGLLKRYDFVDAHKVFIEIVSSGLKPDVCTYTSFILAYCSQGMLEKAEGLMNDMMVEGVEPDTTTYTIFIDSYFRAGKIDSAFDVLKRMMDAKCEPSHHTYAIIVKHLLVLQQREKVKFQNFDLNIGNVWKLMDFETAMELFSEMVKRGCEPNVKTFEALTFGLCGESRFEEACRLVSHMLTKGLVPNEHIYTSLVYCSCSLRMFDKALTLLNTMIENRILPHLESYKLLICGLYDEGKHEKGWSTLCIQMNDDDEIGHSSWLIRILGNMAD</sequence>
<reference evidence="2" key="1">
    <citation type="journal article" date="2022" name="Mol. Ecol. Resour.">
        <title>The genomes of chicory, endive, great burdock and yacon provide insights into Asteraceae palaeo-polyploidization history and plant inulin production.</title>
        <authorList>
            <person name="Fan W."/>
            <person name="Wang S."/>
            <person name="Wang H."/>
            <person name="Wang A."/>
            <person name="Jiang F."/>
            <person name="Liu H."/>
            <person name="Zhao H."/>
            <person name="Xu D."/>
            <person name="Zhang Y."/>
        </authorList>
    </citation>
    <scope>NUCLEOTIDE SEQUENCE [LARGE SCALE GENOMIC DNA]</scope>
    <source>
        <strain evidence="2">cv. Yunnan</strain>
    </source>
</reference>
<evidence type="ECO:0000313" key="2">
    <source>
        <dbReference type="Proteomes" id="UP001056120"/>
    </source>
</evidence>
<organism evidence="1 2">
    <name type="scientific">Smallanthus sonchifolius</name>
    <dbReference type="NCBI Taxonomy" id="185202"/>
    <lineage>
        <taxon>Eukaryota</taxon>
        <taxon>Viridiplantae</taxon>
        <taxon>Streptophyta</taxon>
        <taxon>Embryophyta</taxon>
        <taxon>Tracheophyta</taxon>
        <taxon>Spermatophyta</taxon>
        <taxon>Magnoliopsida</taxon>
        <taxon>eudicotyledons</taxon>
        <taxon>Gunneridae</taxon>
        <taxon>Pentapetalae</taxon>
        <taxon>asterids</taxon>
        <taxon>campanulids</taxon>
        <taxon>Asterales</taxon>
        <taxon>Asteraceae</taxon>
        <taxon>Asteroideae</taxon>
        <taxon>Heliantheae alliance</taxon>
        <taxon>Millerieae</taxon>
        <taxon>Smallanthus</taxon>
    </lineage>
</organism>
<reference evidence="1 2" key="2">
    <citation type="journal article" date="2022" name="Mol. Ecol. Resour.">
        <title>The genomes of chicory, endive, great burdock and yacon provide insights into Asteraceae paleo-polyploidization history and plant inulin production.</title>
        <authorList>
            <person name="Fan W."/>
            <person name="Wang S."/>
            <person name="Wang H."/>
            <person name="Wang A."/>
            <person name="Jiang F."/>
            <person name="Liu H."/>
            <person name="Zhao H."/>
            <person name="Xu D."/>
            <person name="Zhang Y."/>
        </authorList>
    </citation>
    <scope>NUCLEOTIDE SEQUENCE [LARGE SCALE GENOMIC DNA]</scope>
    <source>
        <strain evidence="2">cv. Yunnan</strain>
        <tissue evidence="1">Leaves</tissue>
    </source>
</reference>